<name>A0ABR0N168_GOSAR</name>
<feature type="transmembrane region" description="Helical" evidence="1">
    <location>
        <begin position="12"/>
        <end position="30"/>
    </location>
</feature>
<organism evidence="2 3">
    <name type="scientific">Gossypium arboreum</name>
    <name type="common">Tree cotton</name>
    <name type="synonym">Gossypium nanking</name>
    <dbReference type="NCBI Taxonomy" id="29729"/>
    <lineage>
        <taxon>Eukaryota</taxon>
        <taxon>Viridiplantae</taxon>
        <taxon>Streptophyta</taxon>
        <taxon>Embryophyta</taxon>
        <taxon>Tracheophyta</taxon>
        <taxon>Spermatophyta</taxon>
        <taxon>Magnoliopsida</taxon>
        <taxon>eudicotyledons</taxon>
        <taxon>Gunneridae</taxon>
        <taxon>Pentapetalae</taxon>
        <taxon>rosids</taxon>
        <taxon>malvids</taxon>
        <taxon>Malvales</taxon>
        <taxon>Malvaceae</taxon>
        <taxon>Malvoideae</taxon>
        <taxon>Gossypium</taxon>
    </lineage>
</organism>
<keyword evidence="1" id="KW-1133">Transmembrane helix</keyword>
<evidence type="ECO:0000313" key="2">
    <source>
        <dbReference type="EMBL" id="KAK5783552.1"/>
    </source>
</evidence>
<evidence type="ECO:0000256" key="1">
    <source>
        <dbReference type="SAM" id="Phobius"/>
    </source>
</evidence>
<reference evidence="2 3" key="1">
    <citation type="submission" date="2023-03" db="EMBL/GenBank/DDBJ databases">
        <title>WGS of Gossypium arboreum.</title>
        <authorList>
            <person name="Yu D."/>
        </authorList>
    </citation>
    <scope>NUCLEOTIDE SEQUENCE [LARGE SCALE GENOMIC DNA]</scope>
    <source>
        <tissue evidence="2">Leaf</tissue>
    </source>
</reference>
<keyword evidence="1" id="KW-0472">Membrane</keyword>
<protein>
    <submittedName>
        <fullName evidence="2">Uncharacterized protein</fullName>
    </submittedName>
</protein>
<gene>
    <name evidence="2" type="ORF">PVK06_038061</name>
</gene>
<accession>A0ABR0N168</accession>
<comment type="caution">
    <text evidence="2">The sequence shown here is derived from an EMBL/GenBank/DDBJ whole genome shotgun (WGS) entry which is preliminary data.</text>
</comment>
<dbReference type="EMBL" id="JARKNE010000011">
    <property type="protein sequence ID" value="KAK5783552.1"/>
    <property type="molecule type" value="Genomic_DNA"/>
</dbReference>
<keyword evidence="3" id="KW-1185">Reference proteome</keyword>
<sequence length="115" mass="13348">MLTEHAWLNPPIGSLDISFASMYYFLLWIYNCPRQNSQREDYTSRTRHGCSKEQTKGRHVIIHDNYITGFEKKIKPESMGYDAHGSLAASNAYLFIVNLRIFPELINQVFVTIFA</sequence>
<dbReference type="Proteomes" id="UP001358586">
    <property type="component" value="Chromosome 11"/>
</dbReference>
<evidence type="ECO:0000313" key="3">
    <source>
        <dbReference type="Proteomes" id="UP001358586"/>
    </source>
</evidence>
<keyword evidence="1" id="KW-0812">Transmembrane</keyword>
<proteinExistence type="predicted"/>